<keyword evidence="7" id="KW-1185">Reference proteome</keyword>
<evidence type="ECO:0000256" key="2">
    <source>
        <dbReference type="PROSITE-ProRule" id="PRU00335"/>
    </source>
</evidence>
<evidence type="ECO:0000313" key="4">
    <source>
        <dbReference type="EMBL" id="QQE75574.1"/>
    </source>
</evidence>
<evidence type="ECO:0000313" key="7">
    <source>
        <dbReference type="Proteomes" id="UP000677234"/>
    </source>
</evidence>
<reference evidence="4 6" key="1">
    <citation type="submission" date="2020-12" db="EMBL/GenBank/DDBJ databases">
        <title>strain FJAT-54423T represents a novel species of the genus Brevibacillus.</title>
        <authorList>
            <person name="Tang R."/>
        </authorList>
    </citation>
    <scope>NUCLEOTIDE SEQUENCE [LARGE SCALE GENOMIC DNA]</scope>
    <source>
        <strain evidence="4 6">FJAT-54423</strain>
    </source>
</reference>
<evidence type="ECO:0000259" key="3">
    <source>
        <dbReference type="PROSITE" id="PS50977"/>
    </source>
</evidence>
<dbReference type="NCBIfam" id="NF037937">
    <property type="entry name" value="septum_RefZ"/>
    <property type="match status" value="1"/>
</dbReference>
<dbReference type="PANTHER" id="PTHR30055:SF199">
    <property type="entry name" value="HTH-TYPE TRANSCRIPTIONAL REGULATOR YTTP-RELATED"/>
    <property type="match status" value="1"/>
</dbReference>
<feature type="DNA-binding region" description="H-T-H motif" evidence="2">
    <location>
        <begin position="25"/>
        <end position="44"/>
    </location>
</feature>
<dbReference type="PROSITE" id="PS50977">
    <property type="entry name" value="HTH_TETR_2"/>
    <property type="match status" value="1"/>
</dbReference>
<proteinExistence type="predicted"/>
<gene>
    <name evidence="4" type="primary">refZ</name>
    <name evidence="4" type="ORF">JD108_06625</name>
    <name evidence="5" type="ORF">KDJ56_06305</name>
</gene>
<dbReference type="EMBL" id="CP066308">
    <property type="protein sequence ID" value="QQE75574.1"/>
    <property type="molecule type" value="Genomic_DNA"/>
</dbReference>
<dbReference type="Pfam" id="PF00440">
    <property type="entry name" value="TetR_N"/>
    <property type="match status" value="1"/>
</dbReference>
<evidence type="ECO:0000313" key="5">
    <source>
        <dbReference type="EMBL" id="QUO42600.1"/>
    </source>
</evidence>
<dbReference type="RefSeq" id="WP_198829095.1">
    <property type="nucleotide sequence ID" value="NZ_CP066308.1"/>
</dbReference>
<dbReference type="InterPro" id="IPR001647">
    <property type="entry name" value="HTH_TetR"/>
</dbReference>
<name>A0A7T5EMZ4_9BACL</name>
<dbReference type="Gene3D" id="1.10.357.10">
    <property type="entry name" value="Tetracycline Repressor, domain 2"/>
    <property type="match status" value="1"/>
</dbReference>
<dbReference type="EMBL" id="CP073708">
    <property type="protein sequence ID" value="QUO42600.1"/>
    <property type="molecule type" value="Genomic_DNA"/>
</dbReference>
<organism evidence="4 6">
    <name type="scientific">Brevibacillus composti</name>
    <dbReference type="NCBI Taxonomy" id="2796470"/>
    <lineage>
        <taxon>Bacteria</taxon>
        <taxon>Bacillati</taxon>
        <taxon>Bacillota</taxon>
        <taxon>Bacilli</taxon>
        <taxon>Bacillales</taxon>
        <taxon>Paenibacillaceae</taxon>
        <taxon>Brevibacillus</taxon>
    </lineage>
</organism>
<dbReference type="Proteomes" id="UP000677234">
    <property type="component" value="Chromosome"/>
</dbReference>
<dbReference type="InterPro" id="IPR023772">
    <property type="entry name" value="DNA-bd_HTH_TetR-type_CS"/>
</dbReference>
<dbReference type="SUPFAM" id="SSF46689">
    <property type="entry name" value="Homeodomain-like"/>
    <property type="match status" value="1"/>
</dbReference>
<dbReference type="AlphaFoldDB" id="A0A7T5EMZ4"/>
<dbReference type="PRINTS" id="PR00455">
    <property type="entry name" value="HTHTETR"/>
</dbReference>
<reference evidence="5" key="2">
    <citation type="submission" date="2021-04" db="EMBL/GenBank/DDBJ databases">
        <title>Brevibacillus composti FJAT-54423, complete genome.</title>
        <authorList>
            <person name="Tang R."/>
        </authorList>
    </citation>
    <scope>NUCLEOTIDE SEQUENCE</scope>
    <source>
        <strain evidence="5">FJAT-54424</strain>
    </source>
</reference>
<evidence type="ECO:0000256" key="1">
    <source>
        <dbReference type="ARBA" id="ARBA00023125"/>
    </source>
</evidence>
<accession>A0A7T5EMZ4</accession>
<dbReference type="KEGG" id="bcop:JD108_06625"/>
<dbReference type="InterPro" id="IPR009057">
    <property type="entry name" value="Homeodomain-like_sf"/>
</dbReference>
<protein>
    <submittedName>
        <fullName evidence="4">Forespore capture DNA-binding protein RefZ</fullName>
    </submittedName>
</protein>
<dbReference type="Proteomes" id="UP000595847">
    <property type="component" value="Chromosome"/>
</dbReference>
<dbReference type="GO" id="GO:0003700">
    <property type="term" value="F:DNA-binding transcription factor activity"/>
    <property type="evidence" value="ECO:0007669"/>
    <property type="project" value="TreeGrafter"/>
</dbReference>
<dbReference type="GO" id="GO:0000976">
    <property type="term" value="F:transcription cis-regulatory region binding"/>
    <property type="evidence" value="ECO:0007669"/>
    <property type="project" value="TreeGrafter"/>
</dbReference>
<dbReference type="PANTHER" id="PTHR30055">
    <property type="entry name" value="HTH-TYPE TRANSCRIPTIONAL REGULATOR RUTR"/>
    <property type="match status" value="1"/>
</dbReference>
<dbReference type="PROSITE" id="PS01081">
    <property type="entry name" value="HTH_TETR_1"/>
    <property type="match status" value="1"/>
</dbReference>
<dbReference type="InterPro" id="IPR041474">
    <property type="entry name" value="NicS_C"/>
</dbReference>
<dbReference type="InterPro" id="IPR050109">
    <property type="entry name" value="HTH-type_TetR-like_transc_reg"/>
</dbReference>
<dbReference type="SUPFAM" id="SSF48498">
    <property type="entry name" value="Tetracyclin repressor-like, C-terminal domain"/>
    <property type="match status" value="1"/>
</dbReference>
<keyword evidence="1 2" id="KW-0238">DNA-binding</keyword>
<evidence type="ECO:0000313" key="6">
    <source>
        <dbReference type="Proteomes" id="UP000595847"/>
    </source>
</evidence>
<sequence>MDQTKLRILSAAAMLFDQKGYHGTSVRQIAEQAEVNVALISYHFHGKQGVLERLISYYFETLFRQLKELEERVKACPPMEKLEAVIRLYLGFQRENAAITRLIQRQLSVESILAREVMTLYISRWKHGIAQPIEEGIAAGLFRPVSVDHLLLITASQLIYPFMHPQSVRDVFGQEPASPAFVDWLASEIIRSLQSRLCLPYNQER</sequence>
<dbReference type="Pfam" id="PF17938">
    <property type="entry name" value="TetR_C_29"/>
    <property type="match status" value="1"/>
</dbReference>
<dbReference type="InterPro" id="IPR036271">
    <property type="entry name" value="Tet_transcr_reg_TetR-rel_C_sf"/>
</dbReference>
<feature type="domain" description="HTH tetR-type" evidence="3">
    <location>
        <begin position="2"/>
        <end position="62"/>
    </location>
</feature>